<dbReference type="EMBL" id="BARS01029660">
    <property type="protein sequence ID" value="GAG07038.1"/>
    <property type="molecule type" value="Genomic_DNA"/>
</dbReference>
<feature type="non-terminal residue" evidence="1">
    <location>
        <position position="1"/>
    </location>
</feature>
<name>X0V3F8_9ZZZZ</name>
<organism evidence="1">
    <name type="scientific">marine sediment metagenome</name>
    <dbReference type="NCBI Taxonomy" id="412755"/>
    <lineage>
        <taxon>unclassified sequences</taxon>
        <taxon>metagenomes</taxon>
        <taxon>ecological metagenomes</taxon>
    </lineage>
</organism>
<evidence type="ECO:0000313" key="1">
    <source>
        <dbReference type="EMBL" id="GAG07038.1"/>
    </source>
</evidence>
<dbReference type="SUPFAM" id="SSF52980">
    <property type="entry name" value="Restriction endonuclease-like"/>
    <property type="match status" value="1"/>
</dbReference>
<proteinExistence type="predicted"/>
<gene>
    <name evidence="1" type="ORF">S01H1_46325</name>
</gene>
<dbReference type="AlphaFoldDB" id="X0V3F8"/>
<evidence type="ECO:0008006" key="2">
    <source>
        <dbReference type="Google" id="ProtNLM"/>
    </source>
</evidence>
<dbReference type="Gene3D" id="3.40.960.10">
    <property type="entry name" value="VSR Endonuclease"/>
    <property type="match status" value="1"/>
</dbReference>
<accession>X0V3F8</accession>
<sequence>KTEEEKAEFFRRSTQAIQEASRNGSKMERYIFDHLTKLGYKVDKHREFLVQNDKFHIDLYIPSCRLAIEVDGPMHFEPVFGEERLKRRQAADSQKNGLILSSGMVLLRVKLLKRESQRYFRQISEQIENMISKIETKFPKENERYYEI</sequence>
<reference evidence="1" key="1">
    <citation type="journal article" date="2014" name="Front. Microbiol.">
        <title>High frequency of phylogenetically diverse reductive dehalogenase-homologous genes in deep subseafloor sedimentary metagenomes.</title>
        <authorList>
            <person name="Kawai M."/>
            <person name="Futagami T."/>
            <person name="Toyoda A."/>
            <person name="Takaki Y."/>
            <person name="Nishi S."/>
            <person name="Hori S."/>
            <person name="Arai W."/>
            <person name="Tsubouchi T."/>
            <person name="Morono Y."/>
            <person name="Uchiyama I."/>
            <person name="Ito T."/>
            <person name="Fujiyama A."/>
            <person name="Inagaki F."/>
            <person name="Takami H."/>
        </authorList>
    </citation>
    <scope>NUCLEOTIDE SEQUENCE</scope>
    <source>
        <strain evidence="1">Expedition CK06-06</strain>
    </source>
</reference>
<comment type="caution">
    <text evidence="1">The sequence shown here is derived from an EMBL/GenBank/DDBJ whole genome shotgun (WGS) entry which is preliminary data.</text>
</comment>
<protein>
    <recommendedName>
        <fullName evidence="2">DUF559 domain-containing protein</fullName>
    </recommendedName>
</protein>
<dbReference type="InterPro" id="IPR011335">
    <property type="entry name" value="Restrct_endonuc-II-like"/>
</dbReference>